<dbReference type="VEuPathDB" id="FungiDB:FUN_006755"/>
<organism evidence="2 3">
    <name type="scientific">Rhizophagus irregularis</name>
    <dbReference type="NCBI Taxonomy" id="588596"/>
    <lineage>
        <taxon>Eukaryota</taxon>
        <taxon>Fungi</taxon>
        <taxon>Fungi incertae sedis</taxon>
        <taxon>Mucoromycota</taxon>
        <taxon>Glomeromycotina</taxon>
        <taxon>Glomeromycetes</taxon>
        <taxon>Glomerales</taxon>
        <taxon>Glomeraceae</taxon>
        <taxon>Rhizophagus</taxon>
    </lineage>
</organism>
<dbReference type="EMBL" id="LLXH01000542">
    <property type="protein sequence ID" value="PKC65440.1"/>
    <property type="molecule type" value="Genomic_DNA"/>
</dbReference>
<reference evidence="2 3" key="1">
    <citation type="submission" date="2017-10" db="EMBL/GenBank/DDBJ databases">
        <title>Extensive intraspecific genome diversity in a model arbuscular mycorrhizal fungus.</title>
        <authorList>
            <person name="Chen E.C.H."/>
            <person name="Morin E."/>
            <person name="Baudet D."/>
            <person name="Noel J."/>
            <person name="Ndikumana S."/>
            <person name="Charron P."/>
            <person name="St-Onge C."/>
            <person name="Giorgi J."/>
            <person name="Grigoriev I.V."/>
            <person name="Roux C."/>
            <person name="Martin F.M."/>
            <person name="Corradi N."/>
        </authorList>
    </citation>
    <scope>NUCLEOTIDE SEQUENCE [LARGE SCALE GENOMIC DNA]</scope>
    <source>
        <strain evidence="2 3">A1</strain>
    </source>
</reference>
<feature type="region of interest" description="Disordered" evidence="1">
    <location>
        <begin position="114"/>
        <end position="140"/>
    </location>
</feature>
<dbReference type="VEuPathDB" id="FungiDB:RhiirA1_442299"/>
<gene>
    <name evidence="2" type="ORF">RhiirA1_442299</name>
</gene>
<evidence type="ECO:0000256" key="1">
    <source>
        <dbReference type="SAM" id="MobiDB-lite"/>
    </source>
</evidence>
<dbReference type="Proteomes" id="UP000232688">
    <property type="component" value="Unassembled WGS sequence"/>
</dbReference>
<proteinExistence type="predicted"/>
<name>A0A2N0RQ51_9GLOM</name>
<dbReference type="VEuPathDB" id="FungiDB:RhiirFUN_010672"/>
<evidence type="ECO:0000313" key="3">
    <source>
        <dbReference type="Proteomes" id="UP000232688"/>
    </source>
</evidence>
<dbReference type="AlphaFoldDB" id="A0A2N0RQ51"/>
<accession>A0A2N0RQ51</accession>
<evidence type="ECO:0000313" key="2">
    <source>
        <dbReference type="EMBL" id="PKC65440.1"/>
    </source>
</evidence>
<sequence>MPKRSLPEEALKKYDIGIFGRNTIPNGGTRKHGINFSLKKYQISQEEIKANTRASQKELFLQNNLKNICTTPCAAGTGKKSIWPLHRCSVHILFFCESCTPRLMVELRPILAENPENPPSYDDEQSHKIENEEGPNSTVEESTFEPHIGILLCHIEKFLKKCGVIT</sequence>
<comment type="caution">
    <text evidence="2">The sequence shown here is derived from an EMBL/GenBank/DDBJ whole genome shotgun (WGS) entry which is preliminary data.</text>
</comment>
<protein>
    <submittedName>
        <fullName evidence="2">Uncharacterized protein</fullName>
    </submittedName>
</protein>
<reference evidence="2 3" key="2">
    <citation type="submission" date="2017-10" db="EMBL/GenBank/DDBJ databases">
        <title>Genome analyses suggest a sexual origin of heterokaryosis in a supposedly ancient asexual fungus.</title>
        <authorList>
            <person name="Corradi N."/>
            <person name="Sedzielewska K."/>
            <person name="Noel J."/>
            <person name="Charron P."/>
            <person name="Farinelli L."/>
            <person name="Marton T."/>
            <person name="Kruger M."/>
            <person name="Pelin A."/>
            <person name="Brachmann A."/>
            <person name="Corradi N."/>
        </authorList>
    </citation>
    <scope>NUCLEOTIDE SEQUENCE [LARGE SCALE GENOMIC DNA]</scope>
    <source>
        <strain evidence="2 3">A1</strain>
    </source>
</reference>